<evidence type="ECO:0000256" key="2">
    <source>
        <dbReference type="ARBA" id="ARBA00022676"/>
    </source>
</evidence>
<dbReference type="GO" id="GO:0016757">
    <property type="term" value="F:glycosyltransferase activity"/>
    <property type="evidence" value="ECO:0007669"/>
    <property type="project" value="UniProtKB-KW"/>
</dbReference>
<dbReference type="Proteomes" id="UP000034444">
    <property type="component" value="Chromosome"/>
</dbReference>
<dbReference type="Gene3D" id="3.90.550.10">
    <property type="entry name" value="Spore Coat Polysaccharide Biosynthesis Protein SpsA, Chain A"/>
    <property type="match status" value="1"/>
</dbReference>
<dbReference type="PANTHER" id="PTHR43179">
    <property type="entry name" value="RHAMNOSYLTRANSFERASE WBBL"/>
    <property type="match status" value="1"/>
</dbReference>
<evidence type="ECO:0000256" key="1">
    <source>
        <dbReference type="ARBA" id="ARBA00006739"/>
    </source>
</evidence>
<comment type="similarity">
    <text evidence="1">Belongs to the glycosyltransferase 2 family.</text>
</comment>
<dbReference type="KEGG" id="slh:YH65_01495"/>
<evidence type="ECO:0000256" key="3">
    <source>
        <dbReference type="ARBA" id="ARBA00022679"/>
    </source>
</evidence>
<reference evidence="6" key="2">
    <citation type="journal article" date="2017" name="Stand. Genomic Sci.">
        <title>Complete genome sequence of the sulfur-oxidizing chemolithoautotrophic Sulfurovum lithotrophicum 42BKTT.</title>
        <authorList>
            <person name="Jeon W."/>
            <person name="Priscilla L."/>
            <person name="Park G."/>
            <person name="Lee H."/>
            <person name="Lee N."/>
            <person name="Lee D."/>
            <person name="Kwon H."/>
            <person name="Ahn I."/>
            <person name="Lee C."/>
            <person name="Lee H."/>
            <person name="Ahn J."/>
        </authorList>
    </citation>
    <scope>NUCLEOTIDE SEQUENCE [LARGE SCALE GENOMIC DNA]</scope>
    <source>
        <strain evidence="6">ATCC BAA-797 / 42BKT</strain>
    </source>
</reference>
<gene>
    <name evidence="5" type="ORF">YH65_01495</name>
</gene>
<dbReference type="AlphaFoldDB" id="A0A7U4RQ02"/>
<dbReference type="RefSeq" id="WP_046550318.1">
    <property type="nucleotide sequence ID" value="NZ_CP011308.1"/>
</dbReference>
<keyword evidence="2" id="KW-0328">Glycosyltransferase</keyword>
<proteinExistence type="inferred from homology"/>
<organism evidence="5 6">
    <name type="scientific">Sulfurovum lithotrophicum</name>
    <dbReference type="NCBI Taxonomy" id="206403"/>
    <lineage>
        <taxon>Bacteria</taxon>
        <taxon>Pseudomonadati</taxon>
        <taxon>Campylobacterota</taxon>
        <taxon>Epsilonproteobacteria</taxon>
        <taxon>Campylobacterales</taxon>
        <taxon>Sulfurovaceae</taxon>
        <taxon>Sulfurovum</taxon>
    </lineage>
</organism>
<dbReference type="PANTHER" id="PTHR43179:SF12">
    <property type="entry name" value="GALACTOFURANOSYLTRANSFERASE GLFT2"/>
    <property type="match status" value="1"/>
</dbReference>
<reference evidence="5 6" key="1">
    <citation type="submission" date="2015-04" db="EMBL/GenBank/DDBJ databases">
        <title>Complete genome sequence of Sulfurovum lithotrophicum ATCC BAA-797T.</title>
        <authorList>
            <person name="Ahn J."/>
            <person name="Park G."/>
            <person name="Jeon W."/>
            <person name="Jang Y."/>
            <person name="Jang M."/>
            <person name="Lee H."/>
            <person name="Lee H."/>
        </authorList>
    </citation>
    <scope>NUCLEOTIDE SEQUENCE [LARGE SCALE GENOMIC DNA]</scope>
    <source>
        <strain evidence="6">ATCC BAA-797 / 42BKT</strain>
    </source>
</reference>
<keyword evidence="3" id="KW-0808">Transferase</keyword>
<evidence type="ECO:0000313" key="6">
    <source>
        <dbReference type="Proteomes" id="UP000034444"/>
    </source>
</evidence>
<keyword evidence="6" id="KW-1185">Reference proteome</keyword>
<dbReference type="InterPro" id="IPR029044">
    <property type="entry name" value="Nucleotide-diphossugar_trans"/>
</dbReference>
<dbReference type="EMBL" id="CP011308">
    <property type="protein sequence ID" value="AKF24217.1"/>
    <property type="molecule type" value="Genomic_DNA"/>
</dbReference>
<evidence type="ECO:0000313" key="5">
    <source>
        <dbReference type="EMBL" id="AKF24217.1"/>
    </source>
</evidence>
<dbReference type="OrthoDB" id="9771846at2"/>
<sequence length="282" mass="33224">MPKIAAVVLLFYPSEEVLSHIETYCHEVMHLYLVDNTEEHALSVFLKEKLLSFPNVSVIHQYENIGIAKAFNLALKHAKKDGYDWLLTMDQDSYFGKKEWSDYLAHFVSLRQYGKVGVIAPMHNRKFVEHSVETLYVKQEAVLSSGNLLHVEHALNAGAFDEALFIDEVDHAFCFELQRHGYDILRDQTVYLNHELGTPLGTHGNIRLYPAQRLYYMLRNYLYIQKKYTDDFPDFIQNRGRYLMKFFMKQLLFGNERILSIRMLWQGYMDHRHSIYGKYHGK</sequence>
<accession>A0A7U4RQ02</accession>
<name>A0A7U4RQ02_9BACT</name>
<dbReference type="SUPFAM" id="SSF53448">
    <property type="entry name" value="Nucleotide-diphospho-sugar transferases"/>
    <property type="match status" value="1"/>
</dbReference>
<protein>
    <recommendedName>
        <fullName evidence="4">Glycosyltransferase 2-like domain-containing protein</fullName>
    </recommendedName>
</protein>
<feature type="domain" description="Glycosyltransferase 2-like" evidence="4">
    <location>
        <begin position="25"/>
        <end position="109"/>
    </location>
</feature>
<dbReference type="InterPro" id="IPR001173">
    <property type="entry name" value="Glyco_trans_2-like"/>
</dbReference>
<dbReference type="Pfam" id="PF00535">
    <property type="entry name" value="Glycos_transf_2"/>
    <property type="match status" value="1"/>
</dbReference>
<evidence type="ECO:0000259" key="4">
    <source>
        <dbReference type="Pfam" id="PF00535"/>
    </source>
</evidence>